<keyword evidence="4 5" id="KW-0472">Membrane</keyword>
<evidence type="ECO:0000256" key="5">
    <source>
        <dbReference type="SAM" id="Phobius"/>
    </source>
</evidence>
<comment type="subcellular location">
    <subcellularLocation>
        <location evidence="1">Membrane</location>
        <topology evidence="1">Multi-pass membrane protein</topology>
    </subcellularLocation>
</comment>
<organism evidence="6 7">
    <name type="scientific">Agrilus planipennis</name>
    <name type="common">Emerald ash borer</name>
    <name type="synonym">Agrilus marcopoli</name>
    <dbReference type="NCBI Taxonomy" id="224129"/>
    <lineage>
        <taxon>Eukaryota</taxon>
        <taxon>Metazoa</taxon>
        <taxon>Ecdysozoa</taxon>
        <taxon>Arthropoda</taxon>
        <taxon>Hexapoda</taxon>
        <taxon>Insecta</taxon>
        <taxon>Pterygota</taxon>
        <taxon>Neoptera</taxon>
        <taxon>Endopterygota</taxon>
        <taxon>Coleoptera</taxon>
        <taxon>Polyphaga</taxon>
        <taxon>Elateriformia</taxon>
        <taxon>Buprestoidea</taxon>
        <taxon>Buprestidae</taxon>
        <taxon>Agrilinae</taxon>
        <taxon>Agrilus</taxon>
    </lineage>
</organism>
<dbReference type="KEGG" id="apln:108732425"/>
<evidence type="ECO:0000256" key="1">
    <source>
        <dbReference type="ARBA" id="ARBA00004141"/>
    </source>
</evidence>
<dbReference type="InParanoid" id="A0A7F5RLA1"/>
<dbReference type="InterPro" id="IPR051072">
    <property type="entry name" value="CACNG_subunit"/>
</dbReference>
<dbReference type="GO" id="GO:0051968">
    <property type="term" value="P:positive regulation of synaptic transmission, glutamatergic"/>
    <property type="evidence" value="ECO:0007669"/>
    <property type="project" value="TreeGrafter"/>
</dbReference>
<keyword evidence="2 5" id="KW-0812">Transmembrane</keyword>
<feature type="transmembrane region" description="Helical" evidence="5">
    <location>
        <begin position="170"/>
        <end position="197"/>
    </location>
</feature>
<dbReference type="GO" id="GO:0016247">
    <property type="term" value="F:channel regulator activity"/>
    <property type="evidence" value="ECO:0007669"/>
    <property type="project" value="TreeGrafter"/>
</dbReference>
<sequence length="411" mass="45588">MCCGPLSGSSRIGLFFGFLALVTLLTAFVSGNWIYTKEPVRLPNSEITTSISFRIGLWRVCPYVKKINSTTIHVPSPACVLVKYSGWKHIHAADLGVTWTQLEMAPIFITKMRITLEKVLEDAEMVRRLKGLSLGTGLIVFASVLSETLLEATEYQSKISSSAGYNYDYRYGWCYITAGAAFVMTKIAAVFSLTGYLKKFPTVDEMVRVMVPGADRKLKEHQRLSCDYVMTHTYSPNRSVYANMDHKQAKHDSEYGPLLSRTPPDVCSTNKLLELTPTSSSKSSTDKKDEIINSKPSNSANNFYGQTVPIQIKNYSHSSLNYCNAFPHSNSLKYGTMPHGGTLVHEGFLGVSELGSSSSNSSSSFSVKSKTLQHPRQKKRTIKFEAFQCPESGYVDFSKRTTTFSYSGSAV</sequence>
<feature type="transmembrane region" description="Helical" evidence="5">
    <location>
        <begin position="131"/>
        <end position="150"/>
    </location>
</feature>
<dbReference type="AlphaFoldDB" id="A0A7F5RLA1"/>
<keyword evidence="3 5" id="KW-1133">Transmembrane helix</keyword>
<name>A0A7F5RLA1_AGRPL</name>
<dbReference type="GO" id="GO:0005245">
    <property type="term" value="F:voltage-gated calcium channel activity"/>
    <property type="evidence" value="ECO:0007669"/>
    <property type="project" value="TreeGrafter"/>
</dbReference>
<proteinExistence type="predicted"/>
<dbReference type="Proteomes" id="UP000192223">
    <property type="component" value="Unplaced"/>
</dbReference>
<dbReference type="PANTHER" id="PTHR12107:SF0">
    <property type="entry name" value="STARGAZIN (MAMMALIAN CALCIUM CHANNEL) HOMOLOG"/>
    <property type="match status" value="1"/>
</dbReference>
<dbReference type="GeneID" id="108732425"/>
<evidence type="ECO:0000256" key="3">
    <source>
        <dbReference type="ARBA" id="ARBA00022989"/>
    </source>
</evidence>
<dbReference type="GO" id="GO:0019226">
    <property type="term" value="P:transmission of nerve impulse"/>
    <property type="evidence" value="ECO:0007669"/>
    <property type="project" value="TreeGrafter"/>
</dbReference>
<evidence type="ECO:0000313" key="6">
    <source>
        <dbReference type="Proteomes" id="UP000192223"/>
    </source>
</evidence>
<dbReference type="InterPro" id="IPR004031">
    <property type="entry name" value="PMP22/EMP/MP20/Claudin"/>
</dbReference>
<reference evidence="7" key="1">
    <citation type="submission" date="2025-08" db="UniProtKB">
        <authorList>
            <consortium name="RefSeq"/>
        </authorList>
    </citation>
    <scope>IDENTIFICATION</scope>
    <source>
        <tissue evidence="7">Entire body</tissue>
    </source>
</reference>
<dbReference type="GO" id="GO:0099590">
    <property type="term" value="P:neurotransmitter receptor internalization"/>
    <property type="evidence" value="ECO:0007669"/>
    <property type="project" value="TreeGrafter"/>
</dbReference>
<dbReference type="Pfam" id="PF00822">
    <property type="entry name" value="PMP22_Claudin"/>
    <property type="match status" value="1"/>
</dbReference>
<accession>A0A7F5RLA1</accession>
<gene>
    <name evidence="7" type="primary">LOC108732425</name>
</gene>
<protein>
    <submittedName>
        <fullName evidence="7">Uncharacterized protein LOC108732425</fullName>
    </submittedName>
</protein>
<evidence type="ECO:0000256" key="4">
    <source>
        <dbReference type="ARBA" id="ARBA00023136"/>
    </source>
</evidence>
<evidence type="ECO:0000313" key="7">
    <source>
        <dbReference type="RefSeq" id="XP_025836799.1"/>
    </source>
</evidence>
<dbReference type="PANTHER" id="PTHR12107">
    <property type="entry name" value="VOLTAGE-DEPENDENT CALCIUM CHANNEL GAMMA SUBUNIT"/>
    <property type="match status" value="1"/>
</dbReference>
<dbReference type="GO" id="GO:0098839">
    <property type="term" value="C:postsynaptic density membrane"/>
    <property type="evidence" value="ECO:0007669"/>
    <property type="project" value="TreeGrafter"/>
</dbReference>
<dbReference type="GO" id="GO:0098943">
    <property type="term" value="P:neurotransmitter receptor transport, postsynaptic endosome to lysosome"/>
    <property type="evidence" value="ECO:0007669"/>
    <property type="project" value="TreeGrafter"/>
</dbReference>
<dbReference type="OrthoDB" id="5917530at2759"/>
<evidence type="ECO:0000256" key="2">
    <source>
        <dbReference type="ARBA" id="ARBA00022692"/>
    </source>
</evidence>
<feature type="transmembrane region" description="Helical" evidence="5">
    <location>
        <begin position="12"/>
        <end position="35"/>
    </location>
</feature>
<dbReference type="RefSeq" id="XP_025836799.1">
    <property type="nucleotide sequence ID" value="XM_025981014.1"/>
</dbReference>
<dbReference type="GO" id="GO:0032281">
    <property type="term" value="C:AMPA glutamate receptor complex"/>
    <property type="evidence" value="ECO:0007669"/>
    <property type="project" value="TreeGrafter"/>
</dbReference>
<keyword evidence="6" id="KW-1185">Reference proteome</keyword>
<dbReference type="GO" id="GO:0098970">
    <property type="term" value="P:postsynaptic neurotransmitter receptor diffusion trapping"/>
    <property type="evidence" value="ECO:0007669"/>
    <property type="project" value="TreeGrafter"/>
</dbReference>
<dbReference type="Gene3D" id="1.20.140.150">
    <property type="match status" value="2"/>
</dbReference>